<accession>A0A8T9SVA5</accession>
<keyword evidence="3" id="KW-1185">Reference proteome</keyword>
<sequence length="198" mass="22712">MSLKTSLNRRAIFKNRFDNENLKYVIIDGFTGLDAYIFPNAISVRSKQYLSKGSIGCWLGHYSIWMEAANQKLEYSMIFEDDVILTKDFNNLLSCAFDKVPSDFDILFLNSGNNYPHNKRFIVNELFFTPYQIRNGAYGYIISYNGAIKLLNMIPTVQVTRGGVDSAIGVLIRNKRITAYHLNEPLCWVDFSFISSIK</sequence>
<gene>
    <name evidence="2" type="ORF">MUN82_14545</name>
</gene>
<feature type="domain" description="Glycosyl transferase family 25" evidence="1">
    <location>
        <begin position="2"/>
        <end position="157"/>
    </location>
</feature>
<dbReference type="CDD" id="cd06532">
    <property type="entry name" value="Glyco_transf_25"/>
    <property type="match status" value="1"/>
</dbReference>
<name>A0A8T9SVA5_9BACT</name>
<dbReference type="EMBL" id="CP095053">
    <property type="protein sequence ID" value="UOR04160.1"/>
    <property type="molecule type" value="Genomic_DNA"/>
</dbReference>
<protein>
    <submittedName>
        <fullName evidence="2">Glycosyltransferase family 25 protein</fullName>
    </submittedName>
</protein>
<reference evidence="2 3" key="1">
    <citation type="submission" date="2022-04" db="EMBL/GenBank/DDBJ databases">
        <title>Hymenobacter sp. isolated from the air.</title>
        <authorList>
            <person name="Won M."/>
            <person name="Lee C.-M."/>
            <person name="Woen H.-Y."/>
            <person name="Kwon S.-W."/>
        </authorList>
    </citation>
    <scope>NUCLEOTIDE SEQUENCE [LARGE SCALE GENOMIC DNA]</scope>
    <source>
        <strain evidence="3">5413 J-13</strain>
    </source>
</reference>
<dbReference type="InterPro" id="IPR002654">
    <property type="entry name" value="Glyco_trans_25"/>
</dbReference>
<organism evidence="2 3">
    <name type="scientific">Hymenobacter aerilatus</name>
    <dbReference type="NCBI Taxonomy" id="2932251"/>
    <lineage>
        <taxon>Bacteria</taxon>
        <taxon>Pseudomonadati</taxon>
        <taxon>Bacteroidota</taxon>
        <taxon>Cytophagia</taxon>
        <taxon>Cytophagales</taxon>
        <taxon>Hymenobacteraceae</taxon>
        <taxon>Hymenobacter</taxon>
    </lineage>
</organism>
<dbReference type="KEGG" id="haei:MUN82_14545"/>
<dbReference type="Proteomes" id="UP000829925">
    <property type="component" value="Chromosome"/>
</dbReference>
<dbReference type="AlphaFoldDB" id="A0A8T9SVA5"/>
<evidence type="ECO:0000313" key="2">
    <source>
        <dbReference type="EMBL" id="UOR04160.1"/>
    </source>
</evidence>
<evidence type="ECO:0000259" key="1">
    <source>
        <dbReference type="Pfam" id="PF01755"/>
    </source>
</evidence>
<proteinExistence type="predicted"/>
<dbReference type="Pfam" id="PF01755">
    <property type="entry name" value="Glyco_transf_25"/>
    <property type="match status" value="1"/>
</dbReference>
<dbReference type="RefSeq" id="WP_245091565.1">
    <property type="nucleotide sequence ID" value="NZ_CP095053.1"/>
</dbReference>
<evidence type="ECO:0000313" key="3">
    <source>
        <dbReference type="Proteomes" id="UP000829925"/>
    </source>
</evidence>